<keyword evidence="14" id="KW-1185">Reference proteome</keyword>
<keyword evidence="9 12" id="KW-0472">Membrane</keyword>
<evidence type="ECO:0000256" key="1">
    <source>
        <dbReference type="ARBA" id="ARBA00004651"/>
    </source>
</evidence>
<feature type="transmembrane region" description="Helical" evidence="12">
    <location>
        <begin position="98"/>
        <end position="123"/>
    </location>
</feature>
<name>A0A8C8DMJ5_9TELE</name>
<protein>
    <submittedName>
        <fullName evidence="13">Uncharacterized protein</fullName>
    </submittedName>
</protein>
<evidence type="ECO:0000256" key="5">
    <source>
        <dbReference type="ARBA" id="ARBA00022692"/>
    </source>
</evidence>
<dbReference type="InterPro" id="IPR051163">
    <property type="entry name" value="Sodium:Solute_Symporter_SSF"/>
</dbReference>
<feature type="transmembrane region" description="Helical" evidence="12">
    <location>
        <begin position="59"/>
        <end position="77"/>
    </location>
</feature>
<evidence type="ECO:0000256" key="12">
    <source>
        <dbReference type="SAM" id="Phobius"/>
    </source>
</evidence>
<evidence type="ECO:0000256" key="9">
    <source>
        <dbReference type="ARBA" id="ARBA00023136"/>
    </source>
</evidence>
<evidence type="ECO:0000256" key="11">
    <source>
        <dbReference type="RuleBase" id="RU362091"/>
    </source>
</evidence>
<dbReference type="Ensembl" id="ENSOSIT00000017594.1">
    <property type="protein sequence ID" value="ENSOSIP00000016639.1"/>
    <property type="gene ID" value="ENSOSIG00000009155.1"/>
</dbReference>
<dbReference type="Proteomes" id="UP000694383">
    <property type="component" value="Unplaced"/>
</dbReference>
<evidence type="ECO:0000313" key="13">
    <source>
        <dbReference type="Ensembl" id="ENSOSIP00000016639.1"/>
    </source>
</evidence>
<dbReference type="PANTHER" id="PTHR42985:SF10">
    <property type="entry name" value="SODIUM-COUPLED MONOCARBOXYLATE TRANSPORTER 1"/>
    <property type="match status" value="1"/>
</dbReference>
<keyword evidence="6 12" id="KW-1133">Transmembrane helix</keyword>
<comment type="subcellular location">
    <subcellularLocation>
        <location evidence="1">Cell membrane</location>
        <topology evidence="1">Multi-pass membrane protein</topology>
    </subcellularLocation>
</comment>
<dbReference type="GO" id="GO:0015730">
    <property type="term" value="P:propanoate transmembrane transport"/>
    <property type="evidence" value="ECO:0007669"/>
    <property type="project" value="TreeGrafter"/>
</dbReference>
<keyword evidence="3" id="KW-0813">Transport</keyword>
<dbReference type="Pfam" id="PF00474">
    <property type="entry name" value="SSF"/>
    <property type="match status" value="1"/>
</dbReference>
<accession>A0A8C8DMJ5</accession>
<evidence type="ECO:0000256" key="6">
    <source>
        <dbReference type="ARBA" id="ARBA00022989"/>
    </source>
</evidence>
<organism evidence="13 14">
    <name type="scientific">Oryzias sinensis</name>
    <name type="common">Chinese medaka</name>
    <dbReference type="NCBI Taxonomy" id="183150"/>
    <lineage>
        <taxon>Eukaryota</taxon>
        <taxon>Metazoa</taxon>
        <taxon>Chordata</taxon>
        <taxon>Craniata</taxon>
        <taxon>Vertebrata</taxon>
        <taxon>Euteleostomi</taxon>
        <taxon>Actinopterygii</taxon>
        <taxon>Neopterygii</taxon>
        <taxon>Teleostei</taxon>
        <taxon>Neoteleostei</taxon>
        <taxon>Acanthomorphata</taxon>
        <taxon>Ovalentaria</taxon>
        <taxon>Atherinomorphae</taxon>
        <taxon>Beloniformes</taxon>
        <taxon>Adrianichthyidae</taxon>
        <taxon>Oryziinae</taxon>
        <taxon>Oryzias</taxon>
    </lineage>
</organism>
<keyword evidence="5 12" id="KW-0812">Transmembrane</keyword>
<dbReference type="InterPro" id="IPR038377">
    <property type="entry name" value="Na/Glc_symporter_sf"/>
</dbReference>
<keyword evidence="8" id="KW-0406">Ion transport</keyword>
<dbReference type="GO" id="GO:0005886">
    <property type="term" value="C:plasma membrane"/>
    <property type="evidence" value="ECO:0007669"/>
    <property type="project" value="UniProtKB-SubCell"/>
</dbReference>
<dbReference type="Gene3D" id="1.20.1730.10">
    <property type="entry name" value="Sodium/glucose cotransporter"/>
    <property type="match status" value="1"/>
</dbReference>
<dbReference type="PROSITE" id="PS50283">
    <property type="entry name" value="NA_SOLUT_SYMP_3"/>
    <property type="match status" value="1"/>
</dbReference>
<keyword evidence="10" id="KW-0739">Sodium transport</keyword>
<dbReference type="PANTHER" id="PTHR42985">
    <property type="entry name" value="SODIUM-COUPLED MONOCARBOXYLATE TRANSPORTER"/>
    <property type="match status" value="1"/>
</dbReference>
<evidence type="ECO:0000256" key="2">
    <source>
        <dbReference type="ARBA" id="ARBA00006434"/>
    </source>
</evidence>
<dbReference type="AlphaFoldDB" id="A0A8C8DMJ5"/>
<keyword evidence="7" id="KW-0915">Sodium</keyword>
<dbReference type="InterPro" id="IPR001734">
    <property type="entry name" value="Na/solute_symporter"/>
</dbReference>
<reference evidence="13" key="1">
    <citation type="submission" date="2025-08" db="UniProtKB">
        <authorList>
            <consortium name="Ensembl"/>
        </authorList>
    </citation>
    <scope>IDENTIFICATION</scope>
</reference>
<evidence type="ECO:0000256" key="3">
    <source>
        <dbReference type="ARBA" id="ARBA00022448"/>
    </source>
</evidence>
<proteinExistence type="inferred from homology"/>
<evidence type="ECO:0000256" key="8">
    <source>
        <dbReference type="ARBA" id="ARBA00023065"/>
    </source>
</evidence>
<sequence length="207" mass="23049">MKKTLETLSRQIQRRSEWAPLNRNHALQNKNFLAAETGCNGLLEFCLTSFDPNPLRRNTFWTLSIGGTFIWISVYGINQAQVQRYISCKSVTHARLSLYMNLLGLWSVLLSSVFAGMCLYSVYKRCDPWTTGLISAPDQLMPYLVMDILGDYPGLPGLFVAAAYSGSLSTVSSSINALAAVTIEDLIKPHTNLSEKQLSWLSKGMSK</sequence>
<evidence type="ECO:0000313" key="14">
    <source>
        <dbReference type="Proteomes" id="UP000694383"/>
    </source>
</evidence>
<keyword evidence="4" id="KW-1003">Cell membrane</keyword>
<reference evidence="13" key="2">
    <citation type="submission" date="2025-09" db="UniProtKB">
        <authorList>
            <consortium name="Ensembl"/>
        </authorList>
    </citation>
    <scope>IDENTIFICATION</scope>
</reference>
<evidence type="ECO:0000256" key="10">
    <source>
        <dbReference type="ARBA" id="ARBA00023201"/>
    </source>
</evidence>
<dbReference type="GO" id="GO:0005343">
    <property type="term" value="F:organic acid:sodium symporter activity"/>
    <property type="evidence" value="ECO:0007669"/>
    <property type="project" value="TreeGrafter"/>
</dbReference>
<evidence type="ECO:0000256" key="4">
    <source>
        <dbReference type="ARBA" id="ARBA00022475"/>
    </source>
</evidence>
<dbReference type="GO" id="GO:0070062">
    <property type="term" value="C:extracellular exosome"/>
    <property type="evidence" value="ECO:0007669"/>
    <property type="project" value="TreeGrafter"/>
</dbReference>
<evidence type="ECO:0000256" key="7">
    <source>
        <dbReference type="ARBA" id="ARBA00023053"/>
    </source>
</evidence>
<dbReference type="GeneTree" id="ENSGT00940000155166"/>
<comment type="similarity">
    <text evidence="2 11">Belongs to the sodium:solute symporter (SSF) (TC 2.A.21) family.</text>
</comment>